<keyword evidence="2" id="KW-0472">Membrane</keyword>
<proteinExistence type="predicted"/>
<dbReference type="CDD" id="cd02549">
    <property type="entry name" value="Peptidase_C39A"/>
    <property type="match status" value="1"/>
</dbReference>
<dbReference type="InterPro" id="IPR039564">
    <property type="entry name" value="Peptidase_C39-like"/>
</dbReference>
<evidence type="ECO:0000256" key="1">
    <source>
        <dbReference type="SAM" id="MobiDB-lite"/>
    </source>
</evidence>
<evidence type="ECO:0000313" key="5">
    <source>
        <dbReference type="Proteomes" id="UP000255326"/>
    </source>
</evidence>
<evidence type="ECO:0000313" key="4">
    <source>
        <dbReference type="EMBL" id="RDI42344.1"/>
    </source>
</evidence>
<protein>
    <submittedName>
        <fullName evidence="4">Uncharacterized protein YvpB</fullName>
    </submittedName>
</protein>
<dbReference type="Pfam" id="PF13529">
    <property type="entry name" value="Peptidase_C39_2"/>
    <property type="match status" value="1"/>
</dbReference>
<comment type="caution">
    <text evidence="4">The sequence shown here is derived from an EMBL/GenBank/DDBJ whole genome shotgun (WGS) entry which is preliminary data.</text>
</comment>
<dbReference type="OrthoDB" id="1164310at2"/>
<dbReference type="Proteomes" id="UP000255326">
    <property type="component" value="Unassembled WGS sequence"/>
</dbReference>
<accession>A0A370GIY4</accession>
<evidence type="ECO:0000256" key="2">
    <source>
        <dbReference type="SAM" id="Phobius"/>
    </source>
</evidence>
<sequence length="284" mass="31893">MNLNKGLIYVLSLLVIISVFLGINYDRNAEILRKEFISLKRGLEDKKESKETEPKKKDTVKKKDEAEKKDAKNNRLLAEVPEKKEAVPAVTFPLDVPLVNQMDNPRLYNGCEIASLTMIMQFHGIDVTKNELAEAVERVPLNYADGKHGNPNVGFVGDMENGPGLGVYHGPIMNLAKKYAGERARDLTGQPFETIQKELDKGLPVWVITTANFGPVGDFKKWETPQGAIEVTYSEHSVALTGYDEQNIYLNDPYGVKNRKVNKNQFIQSWNQMGKQAVVIDKAE</sequence>
<name>A0A370GIY4_9BACI</name>
<dbReference type="PANTHER" id="PTHR37806">
    <property type="entry name" value="LMO0724 PROTEIN"/>
    <property type="match status" value="1"/>
</dbReference>
<feature type="domain" description="Peptidase C39-like" evidence="3">
    <location>
        <begin position="94"/>
        <end position="254"/>
    </location>
</feature>
<keyword evidence="2" id="KW-1133">Transmembrane helix</keyword>
<reference evidence="4 5" key="1">
    <citation type="submission" date="2018-07" db="EMBL/GenBank/DDBJ databases">
        <title>Genomic Encyclopedia of Type Strains, Phase IV (KMG-IV): sequencing the most valuable type-strain genomes for metagenomic binning, comparative biology and taxonomic classification.</title>
        <authorList>
            <person name="Goeker M."/>
        </authorList>
    </citation>
    <scope>NUCLEOTIDE SEQUENCE [LARGE SCALE GENOMIC DNA]</scope>
    <source>
        <strain evidence="4 5">DSM 25281</strain>
    </source>
</reference>
<dbReference type="PANTHER" id="PTHR37806:SF1">
    <property type="entry name" value="PEPTIDASE C39-LIKE DOMAIN-CONTAINING PROTEIN"/>
    <property type="match status" value="1"/>
</dbReference>
<feature type="transmembrane region" description="Helical" evidence="2">
    <location>
        <begin position="6"/>
        <end position="25"/>
    </location>
</feature>
<dbReference type="InterPro" id="IPR039563">
    <property type="entry name" value="Peptidase_C39_single_dom"/>
</dbReference>
<dbReference type="AlphaFoldDB" id="A0A370GIY4"/>
<dbReference type="RefSeq" id="WP_114745722.1">
    <property type="nucleotide sequence ID" value="NZ_QQAY01000005.1"/>
</dbReference>
<evidence type="ECO:0000259" key="3">
    <source>
        <dbReference type="Pfam" id="PF13529"/>
    </source>
</evidence>
<feature type="region of interest" description="Disordered" evidence="1">
    <location>
        <begin position="44"/>
        <end position="76"/>
    </location>
</feature>
<dbReference type="Gene3D" id="3.90.70.10">
    <property type="entry name" value="Cysteine proteinases"/>
    <property type="match status" value="1"/>
</dbReference>
<gene>
    <name evidence="4" type="ORF">DFR59_105185</name>
</gene>
<keyword evidence="5" id="KW-1185">Reference proteome</keyword>
<organism evidence="4 5">
    <name type="scientific">Falsibacillus pallidus</name>
    <dbReference type="NCBI Taxonomy" id="493781"/>
    <lineage>
        <taxon>Bacteria</taxon>
        <taxon>Bacillati</taxon>
        <taxon>Bacillota</taxon>
        <taxon>Bacilli</taxon>
        <taxon>Bacillales</taxon>
        <taxon>Bacillaceae</taxon>
        <taxon>Falsibacillus</taxon>
    </lineage>
</organism>
<dbReference type="EMBL" id="QQAY01000005">
    <property type="protein sequence ID" value="RDI42344.1"/>
    <property type="molecule type" value="Genomic_DNA"/>
</dbReference>
<feature type="compositionally biased region" description="Basic and acidic residues" evidence="1">
    <location>
        <begin position="44"/>
        <end position="73"/>
    </location>
</feature>
<keyword evidence="2" id="KW-0812">Transmembrane</keyword>